<dbReference type="AlphaFoldDB" id="A0A5M3N2Q2"/>
<dbReference type="OrthoDB" id="3256444at2759"/>
<evidence type="ECO:0000313" key="2">
    <source>
        <dbReference type="Proteomes" id="UP000053558"/>
    </source>
</evidence>
<reference evidence="2" key="1">
    <citation type="journal article" date="2012" name="Science">
        <title>The Paleozoic origin of enzymatic lignin decomposition reconstructed from 31 fungal genomes.</title>
        <authorList>
            <person name="Floudas D."/>
            <person name="Binder M."/>
            <person name="Riley R."/>
            <person name="Barry K."/>
            <person name="Blanchette R.A."/>
            <person name="Henrissat B."/>
            <person name="Martinez A.T."/>
            <person name="Otillar R."/>
            <person name="Spatafora J.W."/>
            <person name="Yadav J.S."/>
            <person name="Aerts A."/>
            <person name="Benoit I."/>
            <person name="Boyd A."/>
            <person name="Carlson A."/>
            <person name="Copeland A."/>
            <person name="Coutinho P.M."/>
            <person name="de Vries R.P."/>
            <person name="Ferreira P."/>
            <person name="Findley K."/>
            <person name="Foster B."/>
            <person name="Gaskell J."/>
            <person name="Glotzer D."/>
            <person name="Gorecki P."/>
            <person name="Heitman J."/>
            <person name="Hesse C."/>
            <person name="Hori C."/>
            <person name="Igarashi K."/>
            <person name="Jurgens J.A."/>
            <person name="Kallen N."/>
            <person name="Kersten P."/>
            <person name="Kohler A."/>
            <person name="Kuees U."/>
            <person name="Kumar T.K.A."/>
            <person name="Kuo A."/>
            <person name="LaButti K."/>
            <person name="Larrondo L.F."/>
            <person name="Lindquist E."/>
            <person name="Ling A."/>
            <person name="Lombard V."/>
            <person name="Lucas S."/>
            <person name="Lundell T."/>
            <person name="Martin R."/>
            <person name="McLaughlin D.J."/>
            <person name="Morgenstern I."/>
            <person name="Morin E."/>
            <person name="Murat C."/>
            <person name="Nagy L.G."/>
            <person name="Nolan M."/>
            <person name="Ohm R.A."/>
            <person name="Patyshakuliyeva A."/>
            <person name="Rokas A."/>
            <person name="Ruiz-Duenas F.J."/>
            <person name="Sabat G."/>
            <person name="Salamov A."/>
            <person name="Samejima M."/>
            <person name="Schmutz J."/>
            <person name="Slot J.C."/>
            <person name="St John F."/>
            <person name="Stenlid J."/>
            <person name="Sun H."/>
            <person name="Sun S."/>
            <person name="Syed K."/>
            <person name="Tsang A."/>
            <person name="Wiebenga A."/>
            <person name="Young D."/>
            <person name="Pisabarro A."/>
            <person name="Eastwood D.C."/>
            <person name="Martin F."/>
            <person name="Cullen D."/>
            <person name="Grigoriev I.V."/>
            <person name="Hibbett D.S."/>
        </authorList>
    </citation>
    <scope>NUCLEOTIDE SEQUENCE [LARGE SCALE GENOMIC DNA]</scope>
    <source>
        <strain evidence="2">RWD-64-598 SS2</strain>
    </source>
</reference>
<evidence type="ECO:0000313" key="1">
    <source>
        <dbReference type="EMBL" id="EIW85304.1"/>
    </source>
</evidence>
<gene>
    <name evidence="1" type="ORF">CONPUDRAFT_42418</name>
</gene>
<proteinExistence type="predicted"/>
<accession>A0A5M3N2Q2</accession>
<sequence>YYKWCKSNNFDSMLEKDIKVRQAKAQAKEDGILVQKQSQLDGHLRVCVVVVKYSDKHFKQAAIKWMIATDQPLRALEHPKFKEMIDVAASATAGV</sequence>
<dbReference type="KEGG" id="cput:CONPUDRAFT_42418"/>
<protein>
    <submittedName>
        <fullName evidence="1">Uncharacterized protein</fullName>
    </submittedName>
</protein>
<dbReference type="GeneID" id="19206918"/>
<feature type="non-terminal residue" evidence="1">
    <location>
        <position position="95"/>
    </location>
</feature>
<dbReference type="OMA" id="WLIETHQ"/>
<feature type="non-terminal residue" evidence="1">
    <location>
        <position position="1"/>
    </location>
</feature>
<organism evidence="1 2">
    <name type="scientific">Coniophora puteana (strain RWD-64-598)</name>
    <name type="common">Brown rot fungus</name>
    <dbReference type="NCBI Taxonomy" id="741705"/>
    <lineage>
        <taxon>Eukaryota</taxon>
        <taxon>Fungi</taxon>
        <taxon>Dikarya</taxon>
        <taxon>Basidiomycota</taxon>
        <taxon>Agaricomycotina</taxon>
        <taxon>Agaricomycetes</taxon>
        <taxon>Agaricomycetidae</taxon>
        <taxon>Boletales</taxon>
        <taxon>Coniophorineae</taxon>
        <taxon>Coniophoraceae</taxon>
        <taxon>Coniophora</taxon>
    </lineage>
</organism>
<dbReference type="RefSeq" id="XP_007763980.1">
    <property type="nucleotide sequence ID" value="XM_007765790.1"/>
</dbReference>
<name>A0A5M3N2Q2_CONPW</name>
<comment type="caution">
    <text evidence="1">The sequence shown here is derived from an EMBL/GenBank/DDBJ whole genome shotgun (WGS) entry which is preliminary data.</text>
</comment>
<dbReference type="EMBL" id="JH711574">
    <property type="protein sequence ID" value="EIW85304.1"/>
    <property type="molecule type" value="Genomic_DNA"/>
</dbReference>
<keyword evidence="2" id="KW-1185">Reference proteome</keyword>
<dbReference type="Proteomes" id="UP000053558">
    <property type="component" value="Unassembled WGS sequence"/>
</dbReference>